<evidence type="ECO:0000313" key="2">
    <source>
        <dbReference type="EMBL" id="SQI38787.1"/>
    </source>
</evidence>
<dbReference type="AlphaFoldDB" id="A0A2X4UFX1"/>
<dbReference type="InterPro" id="IPR005025">
    <property type="entry name" value="FMN_Rdtase-like_dom"/>
</dbReference>
<reference evidence="2 3" key="1">
    <citation type="submission" date="2018-06" db="EMBL/GenBank/DDBJ databases">
        <authorList>
            <consortium name="Pathogen Informatics"/>
            <person name="Doyle S."/>
        </authorList>
    </citation>
    <scope>NUCLEOTIDE SEQUENCE [LARGE SCALE GENOMIC DNA]</scope>
    <source>
        <strain evidence="2 3">NCTC10994</strain>
    </source>
</reference>
<dbReference type="GO" id="GO:0005829">
    <property type="term" value="C:cytosol"/>
    <property type="evidence" value="ECO:0007669"/>
    <property type="project" value="TreeGrafter"/>
</dbReference>
<keyword evidence="3" id="KW-1185">Reference proteome</keyword>
<protein>
    <submittedName>
        <fullName evidence="2">NADPH-dependent FMN reductase</fullName>
        <ecNumber evidence="2">1.7.1.6</ecNumber>
    </submittedName>
</protein>
<gene>
    <name evidence="2" type="primary">azr</name>
    <name evidence="2" type="ORF">NCTC10994_04029</name>
</gene>
<dbReference type="GO" id="GO:0050446">
    <property type="term" value="F:azobenzene reductase (NADP+) activity"/>
    <property type="evidence" value="ECO:0007669"/>
    <property type="project" value="UniProtKB-EC"/>
</dbReference>
<keyword evidence="2" id="KW-0560">Oxidoreductase</keyword>
<dbReference type="EMBL" id="LS483468">
    <property type="protein sequence ID" value="SQI38787.1"/>
    <property type="molecule type" value="Genomic_DNA"/>
</dbReference>
<feature type="domain" description="NADPH-dependent FMN reductase-like" evidence="1">
    <location>
        <begin position="4"/>
        <end position="149"/>
    </location>
</feature>
<dbReference type="PANTHER" id="PTHR30543">
    <property type="entry name" value="CHROMATE REDUCTASE"/>
    <property type="match status" value="1"/>
</dbReference>
<name>A0A2X4UFX1_9NOCA</name>
<dbReference type="KEGG" id="rcr:NCTC10994_04029"/>
<evidence type="ECO:0000313" key="3">
    <source>
        <dbReference type="Proteomes" id="UP000249091"/>
    </source>
</evidence>
<dbReference type="GO" id="GO:0010181">
    <property type="term" value="F:FMN binding"/>
    <property type="evidence" value="ECO:0007669"/>
    <property type="project" value="TreeGrafter"/>
</dbReference>
<sequence>MAQTRVLALVGSLRSAAVTRQLAETAATVAPEGVEVTIHEGLADVPFYNEDIDGESVPAAAAALRDAVAGVDAVLFVTPEYNGSTSGVLKNAIDWLSRPYGAGALSGKPVAVVSASPSANAAKWALEDTVKAVAIAGGKVAEGGSLSVGGTFGKFGDAHAKDHAETSAEISGVVTALTNATKELVEA</sequence>
<accession>A0A2X4UFX1</accession>
<dbReference type="InterPro" id="IPR029039">
    <property type="entry name" value="Flavoprotein-like_sf"/>
</dbReference>
<dbReference type="EC" id="1.7.1.6" evidence="2"/>
<dbReference type="PANTHER" id="PTHR30543:SF21">
    <property type="entry name" value="NAD(P)H-DEPENDENT FMN REDUCTASE LOT6"/>
    <property type="match status" value="1"/>
</dbReference>
<dbReference type="InterPro" id="IPR050712">
    <property type="entry name" value="NAD(P)H-dep_reductase"/>
</dbReference>
<proteinExistence type="predicted"/>
<dbReference type="STRING" id="1219011.GCA_001895045_01379"/>
<dbReference type="SUPFAM" id="SSF52218">
    <property type="entry name" value="Flavoproteins"/>
    <property type="match status" value="1"/>
</dbReference>
<dbReference type="Proteomes" id="UP000249091">
    <property type="component" value="Chromosome 1"/>
</dbReference>
<dbReference type="Gene3D" id="3.40.50.360">
    <property type="match status" value="1"/>
</dbReference>
<organism evidence="2 3">
    <name type="scientific">Rhodococcus coprophilus</name>
    <dbReference type="NCBI Taxonomy" id="38310"/>
    <lineage>
        <taxon>Bacteria</taxon>
        <taxon>Bacillati</taxon>
        <taxon>Actinomycetota</taxon>
        <taxon>Actinomycetes</taxon>
        <taxon>Mycobacteriales</taxon>
        <taxon>Nocardiaceae</taxon>
        <taxon>Rhodococcus</taxon>
    </lineage>
</organism>
<evidence type="ECO:0000259" key="1">
    <source>
        <dbReference type="Pfam" id="PF03358"/>
    </source>
</evidence>
<dbReference type="RefSeq" id="WP_072699655.1">
    <property type="nucleotide sequence ID" value="NZ_JAFBBL010000001.1"/>
</dbReference>
<dbReference type="Pfam" id="PF03358">
    <property type="entry name" value="FMN_red"/>
    <property type="match status" value="1"/>
</dbReference>